<evidence type="ECO:0000256" key="8">
    <source>
        <dbReference type="ARBA" id="ARBA00022737"/>
    </source>
</evidence>
<evidence type="ECO:0000256" key="12">
    <source>
        <dbReference type="ARBA" id="ARBA00047016"/>
    </source>
</evidence>
<dbReference type="InterPro" id="IPR011489">
    <property type="entry name" value="EMI_domain"/>
</dbReference>
<dbReference type="GO" id="GO:0031012">
    <property type="term" value="C:extracellular matrix"/>
    <property type="evidence" value="ECO:0007669"/>
    <property type="project" value="TreeGrafter"/>
</dbReference>
<reference evidence="16" key="2">
    <citation type="submission" date="2025-09" db="UniProtKB">
        <authorList>
            <consortium name="Ensembl"/>
        </authorList>
    </citation>
    <scope>IDENTIFICATION</scope>
</reference>
<feature type="domain" description="FAS1" evidence="14">
    <location>
        <begin position="549"/>
        <end position="679"/>
    </location>
</feature>
<evidence type="ECO:0000313" key="16">
    <source>
        <dbReference type="Ensembl" id="ENSCCRP00000054230.2"/>
    </source>
</evidence>
<evidence type="ECO:0000256" key="9">
    <source>
        <dbReference type="ARBA" id="ARBA00022889"/>
    </source>
</evidence>
<evidence type="ECO:0000256" key="13">
    <source>
        <dbReference type="SAM" id="Phobius"/>
    </source>
</evidence>
<dbReference type="InterPro" id="IPR000782">
    <property type="entry name" value="FAS1_domain"/>
</dbReference>
<feature type="transmembrane region" description="Helical" evidence="13">
    <location>
        <begin position="743"/>
        <end position="769"/>
    </location>
</feature>
<keyword evidence="13" id="KW-0472">Membrane</keyword>
<evidence type="ECO:0000256" key="11">
    <source>
        <dbReference type="ARBA" id="ARBA00045945"/>
    </source>
</evidence>
<evidence type="ECO:0000256" key="6">
    <source>
        <dbReference type="ARBA" id="ARBA00022553"/>
    </source>
</evidence>
<keyword evidence="17" id="KW-1185">Reference proteome</keyword>
<feature type="domain" description="FAS1" evidence="14">
    <location>
        <begin position="287"/>
        <end position="418"/>
    </location>
</feature>
<dbReference type="PANTHER" id="PTHR10900:SF82">
    <property type="entry name" value="TRANSFORMING GROWTH FACTOR-BETA-INDUCED PROTEIN IG-H3"/>
    <property type="match status" value="1"/>
</dbReference>
<evidence type="ECO:0000256" key="2">
    <source>
        <dbReference type="ARBA" id="ARBA00022081"/>
    </source>
</evidence>
<comment type="subcellular location">
    <subcellularLocation>
        <location evidence="1">Secreted</location>
        <location evidence="1">Extracellular space</location>
        <location evidence="1">Extracellular matrix</location>
    </subcellularLocation>
</comment>
<keyword evidence="5" id="KW-0272">Extracellular matrix</keyword>
<dbReference type="Pfam" id="PF02469">
    <property type="entry name" value="Fasciclin"/>
    <property type="match status" value="4"/>
</dbReference>
<dbReference type="GO" id="GO:0007155">
    <property type="term" value="P:cell adhesion"/>
    <property type="evidence" value="ECO:0007669"/>
    <property type="project" value="UniProtKB-KW"/>
</dbReference>
<keyword evidence="8" id="KW-0677">Repeat</keyword>
<dbReference type="GO" id="GO:0030198">
    <property type="term" value="P:extracellular matrix organization"/>
    <property type="evidence" value="ECO:0007669"/>
    <property type="project" value="TreeGrafter"/>
</dbReference>
<evidence type="ECO:0000256" key="4">
    <source>
        <dbReference type="ARBA" id="ARBA00022525"/>
    </source>
</evidence>
<feature type="domain" description="EMI" evidence="15">
    <location>
        <begin position="93"/>
        <end position="147"/>
    </location>
</feature>
<reference evidence="16" key="1">
    <citation type="submission" date="2025-08" db="UniProtKB">
        <authorList>
            <consortium name="Ensembl"/>
        </authorList>
    </citation>
    <scope>IDENTIFICATION</scope>
</reference>
<keyword evidence="7" id="KW-0732">Signal</keyword>
<dbReference type="Gene3D" id="2.30.180.10">
    <property type="entry name" value="FAS1 domain"/>
    <property type="match status" value="4"/>
</dbReference>
<feature type="domain" description="FAS1" evidence="14">
    <location>
        <begin position="422"/>
        <end position="545"/>
    </location>
</feature>
<dbReference type="AlphaFoldDB" id="A0A8C1CZA6"/>
<dbReference type="GO" id="GO:0050839">
    <property type="term" value="F:cell adhesion molecule binding"/>
    <property type="evidence" value="ECO:0007669"/>
    <property type="project" value="TreeGrafter"/>
</dbReference>
<evidence type="ECO:0000256" key="10">
    <source>
        <dbReference type="ARBA" id="ARBA00023157"/>
    </source>
</evidence>
<proteinExistence type="predicted"/>
<dbReference type="FunFam" id="2.30.180.10:FF:000001">
    <property type="entry name" value="periostin isoform X1"/>
    <property type="match status" value="1"/>
</dbReference>
<organism evidence="16 17">
    <name type="scientific">Cyprinus carpio carpio</name>
    <dbReference type="NCBI Taxonomy" id="630221"/>
    <lineage>
        <taxon>Eukaryota</taxon>
        <taxon>Metazoa</taxon>
        <taxon>Chordata</taxon>
        <taxon>Craniata</taxon>
        <taxon>Vertebrata</taxon>
        <taxon>Euteleostomi</taxon>
        <taxon>Actinopterygii</taxon>
        <taxon>Neopterygii</taxon>
        <taxon>Teleostei</taxon>
        <taxon>Ostariophysi</taxon>
        <taxon>Cypriniformes</taxon>
        <taxon>Cyprinidae</taxon>
        <taxon>Cyprininae</taxon>
        <taxon>Cyprinus</taxon>
    </lineage>
</organism>
<name>A0A8C1CZA6_CYPCA</name>
<keyword evidence="13" id="KW-1133">Transmembrane helix</keyword>
<dbReference type="GeneTree" id="ENSGT00530000063860"/>
<dbReference type="GO" id="GO:0005615">
    <property type="term" value="C:extracellular space"/>
    <property type="evidence" value="ECO:0007669"/>
    <property type="project" value="TreeGrafter"/>
</dbReference>
<dbReference type="FunFam" id="2.30.180.10:FF:000002">
    <property type="entry name" value="periostin isoform X1"/>
    <property type="match status" value="1"/>
</dbReference>
<keyword evidence="9" id="KW-0130">Cell adhesion</keyword>
<protein>
    <recommendedName>
        <fullName evidence="2">Transforming growth factor-beta-induced protein ig-h3</fullName>
    </recommendedName>
</protein>
<evidence type="ECO:0000256" key="5">
    <source>
        <dbReference type="ARBA" id="ARBA00022530"/>
    </source>
</evidence>
<feature type="transmembrane region" description="Helical" evidence="13">
    <location>
        <begin position="58"/>
        <end position="78"/>
    </location>
</feature>
<dbReference type="InterPro" id="IPR050904">
    <property type="entry name" value="Adhesion/Biosynth-related"/>
</dbReference>
<evidence type="ECO:0000256" key="1">
    <source>
        <dbReference type="ARBA" id="ARBA00004498"/>
    </source>
</evidence>
<keyword evidence="6" id="KW-0597">Phosphoprotein</keyword>
<feature type="transmembrane region" description="Helical" evidence="13">
    <location>
        <begin position="20"/>
        <end position="37"/>
    </location>
</feature>
<evidence type="ECO:0000259" key="15">
    <source>
        <dbReference type="PROSITE" id="PS51041"/>
    </source>
</evidence>
<dbReference type="PANTHER" id="PTHR10900">
    <property type="entry name" value="PERIOSTIN-RELATED"/>
    <property type="match status" value="1"/>
</dbReference>
<keyword evidence="13" id="KW-0812">Transmembrane</keyword>
<dbReference type="FunFam" id="2.30.180.10:FF:000003">
    <property type="entry name" value="periostin isoform X1"/>
    <property type="match status" value="1"/>
</dbReference>
<dbReference type="Proteomes" id="UP001108240">
    <property type="component" value="Unplaced"/>
</dbReference>
<comment type="subunit">
    <text evidence="12">Binds to type I, II, and IV collagens.</text>
</comment>
<sequence>MHQSLIVVENVHCASVSESVVFLVVSSPSLNTGVSVLKPLAARRRSGVRVQGREMKRLTWFALAFTLIATGFAAKTPYQAVLQHSRIRGRSHGPNVCAMQNIQGSDKKYFTNCKQWYHRKICGKPTVVTYECCPGYEKVTGEKGCPAALPLVNIYKTLGVIGATTTKMYSERANLQEEIEGPGSFTFFAPSNEAWAALPTEILDALVSNVNIELLNALHYHMINKRLTSDDLKHGASFPSMYQDLNVHIQHYSNGVVTVNCARLVKTDQHATNGIVHVVDRVITAITNNVNSLIDTDDDLDTLRTAVAAAGLTSLLENEGSYTIFAPTNEAFEKIPPETLTRILGDPLALKDLLNYHILKSLHCSESIVAGTPMETLQGTVLEVGCDGEEMTINGKAIVTQRDKLGTNGVIHYINELLIPDSAKTLMELAEGSVVTTASKLFKDAGLTDHLIGSEAVTLLAPLNDAFKDKSLAMTPDMKKLLRNHILKERFSSKNLYHGQELETLGGVKLRVFVFRNSLCIENACIAADDKNGRFANMFIINKLLTPPMGTVMDLLKADDRFSTLVGIIQRAGLTELLNKKGTYTFFAPTNAAFSAMPPADLSKLMRNPKELANLLKYHIGEEFLVSGAVTSHTRVTPLTGDKLELGTRNTTVYVNRVPVVEADLMATNGVVHAVDVIVKPLPLQDCDFFSCAKGPWMKSGDFQISQIDDSKVMALHMFWIFIRLLLWNFSLNCLNQMLVQHIFCISFYCFCNDLVVAFDIPVACLHGLSWNKYYLGT</sequence>
<feature type="domain" description="FAS1" evidence="14">
    <location>
        <begin position="148"/>
        <end position="283"/>
    </location>
</feature>
<dbReference type="InterPro" id="IPR036378">
    <property type="entry name" value="FAS1_dom_sf"/>
</dbReference>
<keyword evidence="4" id="KW-0964">Secreted</keyword>
<dbReference type="SUPFAM" id="SSF82153">
    <property type="entry name" value="FAS1 domain"/>
    <property type="match status" value="4"/>
</dbReference>
<evidence type="ECO:0000256" key="7">
    <source>
        <dbReference type="ARBA" id="ARBA00022729"/>
    </source>
</evidence>
<keyword evidence="10" id="KW-1015">Disulfide bond</keyword>
<dbReference type="SMART" id="SM00554">
    <property type="entry name" value="FAS1"/>
    <property type="match status" value="4"/>
</dbReference>
<accession>A0A8C1CZA6</accession>
<evidence type="ECO:0000256" key="3">
    <source>
        <dbReference type="ARBA" id="ARBA00022479"/>
    </source>
</evidence>
<dbReference type="Ensembl" id="ENSCCRT00000058772.2">
    <property type="protein sequence ID" value="ENSCCRP00000054230.2"/>
    <property type="gene ID" value="ENSCCRG00000028420.2"/>
</dbReference>
<dbReference type="PROSITE" id="PS50213">
    <property type="entry name" value="FAS1"/>
    <property type="match status" value="4"/>
</dbReference>
<evidence type="ECO:0000259" key="14">
    <source>
        <dbReference type="PROSITE" id="PS50213"/>
    </source>
</evidence>
<evidence type="ECO:0000313" key="17">
    <source>
        <dbReference type="Proteomes" id="UP001108240"/>
    </source>
</evidence>
<dbReference type="FunFam" id="2.30.180.10:FF:000032">
    <property type="entry name" value="Fasciclin domain-containing protein, putative"/>
    <property type="match status" value="1"/>
</dbReference>
<feature type="transmembrane region" description="Helical" evidence="13">
    <location>
        <begin position="713"/>
        <end position="731"/>
    </location>
</feature>
<comment type="function">
    <text evidence="11">Plays a role in cell adhesion. May play a role in cell-collagen interactions.</text>
</comment>
<dbReference type="PROSITE" id="PS51041">
    <property type="entry name" value="EMI"/>
    <property type="match status" value="1"/>
</dbReference>
<keyword evidence="3" id="KW-0301">Gamma-carboxyglutamic acid</keyword>